<evidence type="ECO:0000313" key="3">
    <source>
        <dbReference type="EMBL" id="KAF2014871.1"/>
    </source>
</evidence>
<keyword evidence="4" id="KW-1185">Reference proteome</keyword>
<dbReference type="Proteomes" id="UP000799778">
    <property type="component" value="Unassembled WGS sequence"/>
</dbReference>
<dbReference type="NCBIfam" id="NF041278">
    <property type="entry name" value="CmcJ_NvfI_EfuI"/>
    <property type="match status" value="1"/>
</dbReference>
<keyword evidence="1" id="KW-0560">Oxidoreductase</keyword>
<dbReference type="GeneID" id="54289540"/>
<sequence length="304" mass="34337">MSTDRIALDASISIPPREVTTTLTVRNVQTTLNYYRNPGDGSPPTPVYVGGNTVQNERPTIPVSVTIRDVTGSEKNFTLDTHGFQFIKHESAMKLFDSESEIKEGYYPECVNLYKQITGASRVLIFGHLVRRGPTHWHSLGNGNAANKGPLHRVHVDQSYAGAELILRKQLLDEAESTLARENRWQIVNLWRPVSTIFKDPLAVAAAASISEDDLVEAKVLYTNQSPPWNRNETWAVQPGQGHSWFFKNEQKPDDVLLIKCFDSDEKVGVARRAPHCAFRDPEREGHVWNDRESIEVRALLFYN</sequence>
<accession>A0A6A5XQ35</accession>
<gene>
    <name evidence="3" type="ORF">BU24DRAFT_463615</name>
</gene>
<dbReference type="RefSeq" id="XP_033383210.1">
    <property type="nucleotide sequence ID" value="XM_033532143.1"/>
</dbReference>
<proteinExistence type="inferred from homology"/>
<comment type="similarity">
    <text evidence="2">Belongs to the asaB hydroxylase/desaturase family.</text>
</comment>
<evidence type="ECO:0008006" key="5">
    <source>
        <dbReference type="Google" id="ProtNLM"/>
    </source>
</evidence>
<evidence type="ECO:0000313" key="4">
    <source>
        <dbReference type="Proteomes" id="UP000799778"/>
    </source>
</evidence>
<dbReference type="PANTHER" id="PTHR34598:SF3">
    <property type="entry name" value="OXIDOREDUCTASE AN1597"/>
    <property type="match status" value="1"/>
</dbReference>
<name>A0A6A5XQ35_9PLEO</name>
<evidence type="ECO:0000256" key="2">
    <source>
        <dbReference type="ARBA" id="ARBA00023604"/>
    </source>
</evidence>
<reference evidence="3" key="1">
    <citation type="journal article" date="2020" name="Stud. Mycol.">
        <title>101 Dothideomycetes genomes: a test case for predicting lifestyles and emergence of pathogens.</title>
        <authorList>
            <person name="Haridas S."/>
            <person name="Albert R."/>
            <person name="Binder M."/>
            <person name="Bloem J."/>
            <person name="Labutti K."/>
            <person name="Salamov A."/>
            <person name="Andreopoulos B."/>
            <person name="Baker S."/>
            <person name="Barry K."/>
            <person name="Bills G."/>
            <person name="Bluhm B."/>
            <person name="Cannon C."/>
            <person name="Castanera R."/>
            <person name="Culley D."/>
            <person name="Daum C."/>
            <person name="Ezra D."/>
            <person name="Gonzalez J."/>
            <person name="Henrissat B."/>
            <person name="Kuo A."/>
            <person name="Liang C."/>
            <person name="Lipzen A."/>
            <person name="Lutzoni F."/>
            <person name="Magnuson J."/>
            <person name="Mondo S."/>
            <person name="Nolan M."/>
            <person name="Ohm R."/>
            <person name="Pangilinan J."/>
            <person name="Park H.-J."/>
            <person name="Ramirez L."/>
            <person name="Alfaro M."/>
            <person name="Sun H."/>
            <person name="Tritt A."/>
            <person name="Yoshinaga Y."/>
            <person name="Zwiers L.-H."/>
            <person name="Turgeon B."/>
            <person name="Goodwin S."/>
            <person name="Spatafora J."/>
            <person name="Crous P."/>
            <person name="Grigoriev I."/>
        </authorList>
    </citation>
    <scope>NUCLEOTIDE SEQUENCE</scope>
    <source>
        <strain evidence="3">CBS 175.79</strain>
    </source>
</reference>
<organism evidence="3 4">
    <name type="scientific">Aaosphaeria arxii CBS 175.79</name>
    <dbReference type="NCBI Taxonomy" id="1450172"/>
    <lineage>
        <taxon>Eukaryota</taxon>
        <taxon>Fungi</taxon>
        <taxon>Dikarya</taxon>
        <taxon>Ascomycota</taxon>
        <taxon>Pezizomycotina</taxon>
        <taxon>Dothideomycetes</taxon>
        <taxon>Pleosporomycetidae</taxon>
        <taxon>Pleosporales</taxon>
        <taxon>Pleosporales incertae sedis</taxon>
        <taxon>Aaosphaeria</taxon>
    </lineage>
</organism>
<protein>
    <recommendedName>
        <fullName evidence="5">GA4 desaturase family protein</fullName>
    </recommendedName>
</protein>
<dbReference type="EMBL" id="ML978070">
    <property type="protein sequence ID" value="KAF2014871.1"/>
    <property type="molecule type" value="Genomic_DNA"/>
</dbReference>
<dbReference type="GO" id="GO:0016491">
    <property type="term" value="F:oxidoreductase activity"/>
    <property type="evidence" value="ECO:0007669"/>
    <property type="project" value="UniProtKB-KW"/>
</dbReference>
<dbReference type="PANTHER" id="PTHR34598">
    <property type="entry name" value="BLL6449 PROTEIN"/>
    <property type="match status" value="1"/>
</dbReference>
<dbReference type="InterPro" id="IPR044053">
    <property type="entry name" value="AsaB-like"/>
</dbReference>
<evidence type="ECO:0000256" key="1">
    <source>
        <dbReference type="ARBA" id="ARBA00023002"/>
    </source>
</evidence>
<dbReference type="AlphaFoldDB" id="A0A6A5XQ35"/>
<dbReference type="OrthoDB" id="412788at2759"/>